<protein>
    <submittedName>
        <fullName evidence="2">DUF1127 domain-containing protein</fullName>
    </submittedName>
</protein>
<dbReference type="Pfam" id="PF06568">
    <property type="entry name" value="YjiS-like"/>
    <property type="match status" value="1"/>
</dbReference>
<gene>
    <name evidence="2" type="ORF">J5Y10_26510</name>
</gene>
<dbReference type="RefSeq" id="WP_209377153.1">
    <property type="nucleotide sequence ID" value="NZ_JAGIZA010000036.1"/>
</dbReference>
<dbReference type="AlphaFoldDB" id="A0A940SAM9"/>
<accession>A0A940SAM9</accession>
<dbReference type="Proteomes" id="UP000677537">
    <property type="component" value="Unassembled WGS sequence"/>
</dbReference>
<dbReference type="EMBL" id="JAGIZA010000036">
    <property type="protein sequence ID" value="MBP0496362.1"/>
    <property type="molecule type" value="Genomic_DNA"/>
</dbReference>
<keyword evidence="3" id="KW-1185">Reference proteome</keyword>
<comment type="caution">
    <text evidence="2">The sequence shown here is derived from an EMBL/GenBank/DDBJ whole genome shotgun (WGS) entry which is preliminary data.</text>
</comment>
<organism evidence="2 3">
    <name type="scientific">Roseomonas indoligenes</name>
    <dbReference type="NCBI Taxonomy" id="2820811"/>
    <lineage>
        <taxon>Bacteria</taxon>
        <taxon>Pseudomonadati</taxon>
        <taxon>Pseudomonadota</taxon>
        <taxon>Alphaproteobacteria</taxon>
        <taxon>Acetobacterales</taxon>
        <taxon>Roseomonadaceae</taxon>
        <taxon>Roseomonas</taxon>
    </lineage>
</organism>
<dbReference type="InterPro" id="IPR009506">
    <property type="entry name" value="YjiS-like"/>
</dbReference>
<evidence type="ECO:0000313" key="2">
    <source>
        <dbReference type="EMBL" id="MBP0496362.1"/>
    </source>
</evidence>
<reference evidence="2" key="1">
    <citation type="submission" date="2021-03" db="EMBL/GenBank/DDBJ databases">
        <authorList>
            <person name="So Y."/>
        </authorList>
    </citation>
    <scope>NUCLEOTIDE SEQUENCE</scope>
    <source>
        <strain evidence="2">SG15</strain>
    </source>
</reference>
<evidence type="ECO:0000313" key="3">
    <source>
        <dbReference type="Proteomes" id="UP000677537"/>
    </source>
</evidence>
<evidence type="ECO:0000259" key="1">
    <source>
        <dbReference type="Pfam" id="PF06568"/>
    </source>
</evidence>
<sequence>MSDHALHPGSLLRGGTSAPHVPAAGWLATLARMVRAIEERRILATLDDRMLADVGLNRLDAEREVARAPWDIHSRN</sequence>
<proteinExistence type="predicted"/>
<feature type="domain" description="YjiS-like" evidence="1">
    <location>
        <begin position="28"/>
        <end position="62"/>
    </location>
</feature>
<name>A0A940SAM9_9PROT</name>